<evidence type="ECO:0000256" key="2">
    <source>
        <dbReference type="ARBA" id="ARBA00022980"/>
    </source>
</evidence>
<dbReference type="InterPro" id="IPR001648">
    <property type="entry name" value="Ribosomal_bS18"/>
</dbReference>
<dbReference type="GO" id="GO:0022627">
    <property type="term" value="C:cytosolic small ribosomal subunit"/>
    <property type="evidence" value="ECO:0007669"/>
    <property type="project" value="TreeGrafter"/>
</dbReference>
<comment type="subunit">
    <text evidence="4">Part of the 30S ribosomal subunit. Forms a tight heterodimer with protein bS6.</text>
</comment>
<dbReference type="AlphaFoldDB" id="A0A257LVT5"/>
<dbReference type="GO" id="GO:0006412">
    <property type="term" value="P:translation"/>
    <property type="evidence" value="ECO:0007669"/>
    <property type="project" value="UniProtKB-UniRule"/>
</dbReference>
<keyword evidence="2 4" id="KW-0689">Ribosomal protein</keyword>
<reference evidence="7" key="1">
    <citation type="submission" date="2017-07" db="EMBL/GenBank/DDBJ databases">
        <title>Novel pathways for hydrocarbon cycling and metabolic interdependencies in hydrothermal sediment communities.</title>
        <authorList>
            <person name="Dombrowski N."/>
            <person name="Seitz K."/>
            <person name="Teske A."/>
            <person name="Baker B."/>
        </authorList>
    </citation>
    <scope>NUCLEOTIDE SEQUENCE [LARGE SCALE GENOMIC DNA]</scope>
</reference>
<keyword evidence="4" id="KW-0694">RNA-binding</keyword>
<evidence type="ECO:0000313" key="7">
    <source>
        <dbReference type="Proteomes" id="UP000216312"/>
    </source>
</evidence>
<dbReference type="GO" id="GO:0003735">
    <property type="term" value="F:structural constituent of ribosome"/>
    <property type="evidence" value="ECO:0007669"/>
    <property type="project" value="InterPro"/>
</dbReference>
<dbReference type="PRINTS" id="PR00974">
    <property type="entry name" value="RIBOSOMALS18"/>
</dbReference>
<accession>A0A257LVT5</accession>
<dbReference type="PANTHER" id="PTHR13479:SF40">
    <property type="entry name" value="SMALL RIBOSOMAL SUBUNIT PROTEIN BS18M"/>
    <property type="match status" value="1"/>
</dbReference>
<dbReference type="PANTHER" id="PTHR13479">
    <property type="entry name" value="30S RIBOSOMAL PROTEIN S18"/>
    <property type="match status" value="1"/>
</dbReference>
<evidence type="ECO:0000256" key="3">
    <source>
        <dbReference type="ARBA" id="ARBA00023274"/>
    </source>
</evidence>
<dbReference type="SUPFAM" id="SSF46911">
    <property type="entry name" value="Ribosomal protein S18"/>
    <property type="match status" value="1"/>
</dbReference>
<dbReference type="Proteomes" id="UP000216312">
    <property type="component" value="Unassembled WGS sequence"/>
</dbReference>
<keyword evidence="4" id="KW-0699">rRNA-binding</keyword>
<dbReference type="Gene3D" id="4.10.640.10">
    <property type="entry name" value="Ribosomal protein S18"/>
    <property type="match status" value="1"/>
</dbReference>
<evidence type="ECO:0000313" key="6">
    <source>
        <dbReference type="EMBL" id="OYV02861.1"/>
    </source>
</evidence>
<keyword evidence="3 4" id="KW-0687">Ribonucleoprotein</keyword>
<dbReference type="InterPro" id="IPR036870">
    <property type="entry name" value="Ribosomal_bS18_sf"/>
</dbReference>
<comment type="similarity">
    <text evidence="1 4 5">Belongs to the bacterial ribosomal protein bS18 family.</text>
</comment>
<dbReference type="NCBIfam" id="TIGR00165">
    <property type="entry name" value="S18"/>
    <property type="match status" value="1"/>
</dbReference>
<sequence>MKARSSKCYFCRNKIEKIDHKMVDILKNFLSPTGRILNRRTTGTCSKHQRQLSRAIKRARELALLPYVVD</sequence>
<protein>
    <recommendedName>
        <fullName evidence="4">Small ribosomal subunit protein bS18</fullName>
    </recommendedName>
</protein>
<comment type="function">
    <text evidence="4">Binds as a heterodimer with protein bS6 to the central domain of the 16S rRNA, where it helps stabilize the platform of the 30S subunit.</text>
</comment>
<evidence type="ECO:0000256" key="4">
    <source>
        <dbReference type="HAMAP-Rule" id="MF_00270"/>
    </source>
</evidence>
<dbReference type="HAMAP" id="MF_00270">
    <property type="entry name" value="Ribosomal_bS18"/>
    <property type="match status" value="1"/>
</dbReference>
<proteinExistence type="inferred from homology"/>
<dbReference type="EMBL" id="NMUJ01000045">
    <property type="protein sequence ID" value="OYV02861.1"/>
    <property type="molecule type" value="Genomic_DNA"/>
</dbReference>
<dbReference type="GO" id="GO:0070181">
    <property type="term" value="F:small ribosomal subunit rRNA binding"/>
    <property type="evidence" value="ECO:0007669"/>
    <property type="project" value="TreeGrafter"/>
</dbReference>
<evidence type="ECO:0000256" key="1">
    <source>
        <dbReference type="ARBA" id="ARBA00005589"/>
    </source>
</evidence>
<comment type="caution">
    <text evidence="6">The sequence shown here is derived from an EMBL/GenBank/DDBJ whole genome shotgun (WGS) entry which is preliminary data.</text>
</comment>
<organism evidence="6 7">
    <name type="scientific">candidate division WOR-3 bacterium 4484_18</name>
    <dbReference type="NCBI Taxonomy" id="2020626"/>
    <lineage>
        <taxon>Bacteria</taxon>
        <taxon>Bacteria division WOR-3</taxon>
    </lineage>
</organism>
<name>A0A257LVT5_UNCW3</name>
<dbReference type="Pfam" id="PF01084">
    <property type="entry name" value="Ribosomal_S18"/>
    <property type="match status" value="1"/>
</dbReference>
<gene>
    <name evidence="4 6" type="primary">rpsR</name>
    <name evidence="6" type="ORF">CGW93_03490</name>
</gene>
<evidence type="ECO:0000256" key="5">
    <source>
        <dbReference type="RuleBase" id="RU003910"/>
    </source>
</evidence>